<dbReference type="EnsemblMetazoa" id="MESCA001675-RA">
    <property type="protein sequence ID" value="MESCA001675-PA"/>
    <property type="gene ID" value="MESCA001675"/>
</dbReference>
<dbReference type="HOGENOM" id="CLU_1662801_0_0_1"/>
<proteinExistence type="predicted"/>
<dbReference type="Proteomes" id="UP000015102">
    <property type="component" value="Unassembled WGS sequence"/>
</dbReference>
<evidence type="ECO:0000313" key="2">
    <source>
        <dbReference type="Proteomes" id="UP000015102"/>
    </source>
</evidence>
<name>T1GEB6_MEGSC</name>
<keyword evidence="2" id="KW-1185">Reference proteome</keyword>
<accession>T1GEB6</accession>
<evidence type="ECO:0000313" key="1">
    <source>
        <dbReference type="EnsemblMetazoa" id="MESCA001675-PA"/>
    </source>
</evidence>
<protein>
    <submittedName>
        <fullName evidence="1">Uncharacterized protein</fullName>
    </submittedName>
</protein>
<dbReference type="EMBL" id="CAQQ02125347">
    <property type="status" value="NOT_ANNOTATED_CDS"/>
    <property type="molecule type" value="Genomic_DNA"/>
</dbReference>
<reference evidence="2" key="1">
    <citation type="submission" date="2013-02" db="EMBL/GenBank/DDBJ databases">
        <authorList>
            <person name="Hughes D."/>
        </authorList>
    </citation>
    <scope>NUCLEOTIDE SEQUENCE</scope>
    <source>
        <strain>Durham</strain>
        <strain evidence="2">NC isolate 2 -- Noor lab</strain>
    </source>
</reference>
<dbReference type="EMBL" id="CAQQ02125348">
    <property type="status" value="NOT_ANNOTATED_CDS"/>
    <property type="molecule type" value="Genomic_DNA"/>
</dbReference>
<organism evidence="1 2">
    <name type="scientific">Megaselia scalaris</name>
    <name type="common">Humpbacked fly</name>
    <name type="synonym">Phora scalaris</name>
    <dbReference type="NCBI Taxonomy" id="36166"/>
    <lineage>
        <taxon>Eukaryota</taxon>
        <taxon>Metazoa</taxon>
        <taxon>Ecdysozoa</taxon>
        <taxon>Arthropoda</taxon>
        <taxon>Hexapoda</taxon>
        <taxon>Insecta</taxon>
        <taxon>Pterygota</taxon>
        <taxon>Neoptera</taxon>
        <taxon>Endopterygota</taxon>
        <taxon>Diptera</taxon>
        <taxon>Brachycera</taxon>
        <taxon>Muscomorpha</taxon>
        <taxon>Platypezoidea</taxon>
        <taxon>Phoridae</taxon>
        <taxon>Megaseliini</taxon>
        <taxon>Megaselia</taxon>
    </lineage>
</organism>
<reference evidence="1" key="2">
    <citation type="submission" date="2015-06" db="UniProtKB">
        <authorList>
            <consortium name="EnsemblMetazoa"/>
        </authorList>
    </citation>
    <scope>IDENTIFICATION</scope>
</reference>
<sequence>MSSYLSSANRGRVLETIDDIRKEKVVLWVSIMGLNMTDSSAKLAFPKIVYFMENLSPGQLNVQVPRQYFNKKLFSLNNSYGYLINDLIWPYISLSQSLLTKKVFSLSNMCLDQGFINPIFFMFNFVKMQEIQELFNMRVAEKSFDEKINHFIQVREPVA</sequence>
<dbReference type="AlphaFoldDB" id="T1GEB6"/>